<dbReference type="InterPro" id="IPR042534">
    <property type="entry name" value="SAP18_sf"/>
</dbReference>
<feature type="region of interest" description="Disordered" evidence="2">
    <location>
        <begin position="172"/>
        <end position="286"/>
    </location>
</feature>
<evidence type="ECO:0000256" key="2">
    <source>
        <dbReference type="SAM" id="MobiDB-lite"/>
    </source>
</evidence>
<feature type="compositionally biased region" description="Basic and acidic residues" evidence="2">
    <location>
        <begin position="252"/>
        <end position="265"/>
    </location>
</feature>
<proteinExistence type="inferred from homology"/>
<evidence type="ECO:0000313" key="3">
    <source>
        <dbReference type="EMBL" id="KAF2792447.1"/>
    </source>
</evidence>
<keyword evidence="4" id="KW-1185">Reference proteome</keyword>
<comment type="similarity">
    <text evidence="1">Belongs to the SAP18 family.</text>
</comment>
<evidence type="ECO:0000313" key="4">
    <source>
        <dbReference type="Proteomes" id="UP000799757"/>
    </source>
</evidence>
<dbReference type="PANTHER" id="PTHR13082">
    <property type="entry name" value="SAP18"/>
    <property type="match status" value="1"/>
</dbReference>
<dbReference type="Gene3D" id="3.10.20.550">
    <property type="entry name" value="ASAP complex, SAP18 subunit"/>
    <property type="match status" value="1"/>
</dbReference>
<name>A0A6A6X9G2_9PLEO</name>
<protein>
    <recommendedName>
        <fullName evidence="5">Sin3-associated polypeptide Sap18</fullName>
    </recommendedName>
</protein>
<dbReference type="GO" id="GO:0005634">
    <property type="term" value="C:nucleus"/>
    <property type="evidence" value="ECO:0007669"/>
    <property type="project" value="TreeGrafter"/>
</dbReference>
<dbReference type="EMBL" id="MU001969">
    <property type="protein sequence ID" value="KAF2792447.1"/>
    <property type="molecule type" value="Genomic_DNA"/>
</dbReference>
<dbReference type="InterPro" id="IPR010516">
    <property type="entry name" value="SAP18"/>
</dbReference>
<evidence type="ECO:0008006" key="5">
    <source>
        <dbReference type="Google" id="ProtNLM"/>
    </source>
</evidence>
<sequence length="286" mass="29926">MSAQAPAKVDRQTTTPFLLRLFYKSGSFHRLDDFDPSIRLPPHLQIYTWPTCTLSELTHLLLTALPSLLPPSYAGTRIAFRLVYGDTQGPTRPGVPARFISRELGSVVVGASTNADEAKNGGGDVDMDVTPTAADVKEALKQLDGEPYKSLGDAKFIIGDYVSCAILPPGPDGSVPAAPPPPSGPARGVPLRDGFGGGRGRENGFGGRGDFGGYGGRGGRGGGRFDDRGGGRFDDRGGGRFDDRSGGVPSGEWRRGEAPPEREGYWRGGAGGGGGGGRGGRGRGRW</sequence>
<evidence type="ECO:0000256" key="1">
    <source>
        <dbReference type="ARBA" id="ARBA00009143"/>
    </source>
</evidence>
<dbReference type="OrthoDB" id="440566at2759"/>
<organism evidence="3 4">
    <name type="scientific">Melanomma pulvis-pyrius CBS 109.77</name>
    <dbReference type="NCBI Taxonomy" id="1314802"/>
    <lineage>
        <taxon>Eukaryota</taxon>
        <taxon>Fungi</taxon>
        <taxon>Dikarya</taxon>
        <taxon>Ascomycota</taxon>
        <taxon>Pezizomycotina</taxon>
        <taxon>Dothideomycetes</taxon>
        <taxon>Pleosporomycetidae</taxon>
        <taxon>Pleosporales</taxon>
        <taxon>Melanommataceae</taxon>
        <taxon>Melanomma</taxon>
    </lineage>
</organism>
<accession>A0A6A6X9G2</accession>
<feature type="compositionally biased region" description="Gly residues" evidence="2">
    <location>
        <begin position="266"/>
        <end position="279"/>
    </location>
</feature>
<feature type="compositionally biased region" description="Gly residues" evidence="2">
    <location>
        <begin position="194"/>
        <end position="222"/>
    </location>
</feature>
<feature type="compositionally biased region" description="Basic and acidic residues" evidence="2">
    <location>
        <begin position="223"/>
        <end position="245"/>
    </location>
</feature>
<dbReference type="Pfam" id="PF06487">
    <property type="entry name" value="SAP18"/>
    <property type="match status" value="1"/>
</dbReference>
<reference evidence="3" key="1">
    <citation type="journal article" date="2020" name="Stud. Mycol.">
        <title>101 Dothideomycetes genomes: a test case for predicting lifestyles and emergence of pathogens.</title>
        <authorList>
            <person name="Haridas S."/>
            <person name="Albert R."/>
            <person name="Binder M."/>
            <person name="Bloem J."/>
            <person name="Labutti K."/>
            <person name="Salamov A."/>
            <person name="Andreopoulos B."/>
            <person name="Baker S."/>
            <person name="Barry K."/>
            <person name="Bills G."/>
            <person name="Bluhm B."/>
            <person name="Cannon C."/>
            <person name="Castanera R."/>
            <person name="Culley D."/>
            <person name="Daum C."/>
            <person name="Ezra D."/>
            <person name="Gonzalez J."/>
            <person name="Henrissat B."/>
            <person name="Kuo A."/>
            <person name="Liang C."/>
            <person name="Lipzen A."/>
            <person name="Lutzoni F."/>
            <person name="Magnuson J."/>
            <person name="Mondo S."/>
            <person name="Nolan M."/>
            <person name="Ohm R."/>
            <person name="Pangilinan J."/>
            <person name="Park H.-J."/>
            <person name="Ramirez L."/>
            <person name="Alfaro M."/>
            <person name="Sun H."/>
            <person name="Tritt A."/>
            <person name="Yoshinaga Y."/>
            <person name="Zwiers L.-H."/>
            <person name="Turgeon B."/>
            <person name="Goodwin S."/>
            <person name="Spatafora J."/>
            <person name="Crous P."/>
            <person name="Grigoriev I."/>
        </authorList>
    </citation>
    <scope>NUCLEOTIDE SEQUENCE</scope>
    <source>
        <strain evidence="3">CBS 109.77</strain>
    </source>
</reference>
<dbReference type="AlphaFoldDB" id="A0A6A6X9G2"/>
<dbReference type="PANTHER" id="PTHR13082:SF0">
    <property type="entry name" value="HISTONE DEACETYLASE COMPLEX SUBUNIT SAP18"/>
    <property type="match status" value="1"/>
</dbReference>
<gene>
    <name evidence="3" type="ORF">K505DRAFT_307619</name>
</gene>
<dbReference type="Proteomes" id="UP000799757">
    <property type="component" value="Unassembled WGS sequence"/>
</dbReference>